<accession>A0A1E5V3J5</accession>
<comment type="caution">
    <text evidence="2">The sequence shown here is derived from an EMBL/GenBank/DDBJ whole genome shotgun (WGS) entry which is preliminary data.</text>
</comment>
<sequence>MDCEQHLCHHCNNKNLMSFGGRLENTVNFNNHILPVLFAEISRDTKGSFMMSSDTPPVLTKLLDIFIQELTVRASMCATSHDRSTILEPNIYEVINSHESYVFLNDVLPRHGTNPNRPSMSSNSPQLLQESLVATSILIENGPTDPCNKSGEQDFQFSKDNLVPTINAQPNPMELKNEDLNNMSATSSGSIEETK</sequence>
<gene>
    <name evidence="2" type="ORF">BAE44_0019367</name>
</gene>
<name>A0A1E5V3J5_9POAL</name>
<evidence type="ECO:0000313" key="3">
    <source>
        <dbReference type="Proteomes" id="UP000095767"/>
    </source>
</evidence>
<reference evidence="2 3" key="1">
    <citation type="submission" date="2016-09" db="EMBL/GenBank/DDBJ databases">
        <title>The draft genome of Dichanthelium oligosanthes: A C3 panicoid grass species.</title>
        <authorList>
            <person name="Studer A.J."/>
            <person name="Schnable J.C."/>
            <person name="Brutnell T.P."/>
        </authorList>
    </citation>
    <scope>NUCLEOTIDE SEQUENCE [LARGE SCALE GENOMIC DNA]</scope>
    <source>
        <strain evidence="3">cv. Kellogg 1175</strain>
        <tissue evidence="2">Leaf</tissue>
    </source>
</reference>
<dbReference type="AlphaFoldDB" id="A0A1E5V3J5"/>
<evidence type="ECO:0000256" key="1">
    <source>
        <dbReference type="SAM" id="MobiDB-lite"/>
    </source>
</evidence>
<dbReference type="Proteomes" id="UP000095767">
    <property type="component" value="Unassembled WGS sequence"/>
</dbReference>
<protein>
    <recommendedName>
        <fullName evidence="4">Transcription factor CBF/NF-Y/archaeal histone domain-containing protein</fullName>
    </recommendedName>
</protein>
<dbReference type="EMBL" id="LWDX02052966">
    <property type="protein sequence ID" value="OEL19614.1"/>
    <property type="molecule type" value="Genomic_DNA"/>
</dbReference>
<proteinExistence type="predicted"/>
<dbReference type="STRING" id="888268.A0A1E5V3J5"/>
<evidence type="ECO:0000313" key="2">
    <source>
        <dbReference type="EMBL" id="OEL19614.1"/>
    </source>
</evidence>
<dbReference type="Gene3D" id="1.10.20.10">
    <property type="entry name" value="Histone, subunit A"/>
    <property type="match status" value="1"/>
</dbReference>
<organism evidence="2 3">
    <name type="scientific">Dichanthelium oligosanthes</name>
    <dbReference type="NCBI Taxonomy" id="888268"/>
    <lineage>
        <taxon>Eukaryota</taxon>
        <taxon>Viridiplantae</taxon>
        <taxon>Streptophyta</taxon>
        <taxon>Embryophyta</taxon>
        <taxon>Tracheophyta</taxon>
        <taxon>Spermatophyta</taxon>
        <taxon>Magnoliopsida</taxon>
        <taxon>Liliopsida</taxon>
        <taxon>Poales</taxon>
        <taxon>Poaceae</taxon>
        <taxon>PACMAD clade</taxon>
        <taxon>Panicoideae</taxon>
        <taxon>Panicodae</taxon>
        <taxon>Paniceae</taxon>
        <taxon>Dichantheliinae</taxon>
        <taxon>Dichanthelium</taxon>
    </lineage>
</organism>
<dbReference type="SUPFAM" id="SSF47113">
    <property type="entry name" value="Histone-fold"/>
    <property type="match status" value="1"/>
</dbReference>
<evidence type="ECO:0008006" key="4">
    <source>
        <dbReference type="Google" id="ProtNLM"/>
    </source>
</evidence>
<dbReference type="InterPro" id="IPR009072">
    <property type="entry name" value="Histone-fold"/>
</dbReference>
<feature type="compositionally biased region" description="Polar residues" evidence="1">
    <location>
        <begin position="180"/>
        <end position="195"/>
    </location>
</feature>
<dbReference type="OrthoDB" id="636685at2759"/>
<keyword evidence="3" id="KW-1185">Reference proteome</keyword>
<feature type="region of interest" description="Disordered" evidence="1">
    <location>
        <begin position="164"/>
        <end position="195"/>
    </location>
</feature>
<dbReference type="GO" id="GO:0046982">
    <property type="term" value="F:protein heterodimerization activity"/>
    <property type="evidence" value="ECO:0007669"/>
    <property type="project" value="InterPro"/>
</dbReference>